<proteinExistence type="predicted"/>
<reference evidence="1 2" key="2">
    <citation type="journal article" date="2012" name="Stand. Genomic Sci.">
        <title>Complete genome sequence of the moderately thermophilic mineral-sulfide-oxidizing firmicute Sulfobacillus acidophilus type strain (NAL(T)).</title>
        <authorList>
            <person name="Anderson I."/>
            <person name="Chertkov O."/>
            <person name="Chen A."/>
            <person name="Saunders E."/>
            <person name="Lapidus A."/>
            <person name="Nolan M."/>
            <person name="Lucas S."/>
            <person name="Hammon N."/>
            <person name="Deshpande S."/>
            <person name="Cheng J.F."/>
            <person name="Han C."/>
            <person name="Tapia R."/>
            <person name="Goodwin L.A."/>
            <person name="Pitluck S."/>
            <person name="Liolios K."/>
            <person name="Pagani I."/>
            <person name="Ivanova N."/>
            <person name="Mikhailova N."/>
            <person name="Pati A."/>
            <person name="Palaniappan K."/>
            <person name="Land M."/>
            <person name="Pan C."/>
            <person name="Rohde M."/>
            <person name="Pukall R."/>
            <person name="Goker M."/>
            <person name="Detter J.C."/>
            <person name="Woyke T."/>
            <person name="Bristow J."/>
            <person name="Eisen J.A."/>
            <person name="Markowitz V."/>
            <person name="Hugenholtz P."/>
            <person name="Kyrpides N.C."/>
            <person name="Klenk H.P."/>
            <person name="Mavromatis K."/>
        </authorList>
    </citation>
    <scope>NUCLEOTIDE SEQUENCE [LARGE SCALE GENOMIC DNA]</scope>
    <source>
        <strain evidence="2">ATCC 700253 / DSM 10332 / NAL</strain>
    </source>
</reference>
<evidence type="ECO:0000313" key="2">
    <source>
        <dbReference type="Proteomes" id="UP000005439"/>
    </source>
</evidence>
<protein>
    <submittedName>
        <fullName evidence="1">Uncharacterized protein</fullName>
    </submittedName>
</protein>
<dbReference type="HOGENOM" id="CLU_215487_0_0_9"/>
<dbReference type="Proteomes" id="UP000005439">
    <property type="component" value="Chromosome"/>
</dbReference>
<dbReference type="PATRIC" id="fig|679936.5.peg.1412"/>
<evidence type="ECO:0000313" key="1">
    <source>
        <dbReference type="EMBL" id="AEW04845.1"/>
    </source>
</evidence>
<keyword evidence="2" id="KW-1185">Reference proteome</keyword>
<organism evidence="1 2">
    <name type="scientific">Sulfobacillus acidophilus (strain ATCC 700253 / DSM 10332 / NAL)</name>
    <dbReference type="NCBI Taxonomy" id="679936"/>
    <lineage>
        <taxon>Bacteria</taxon>
        <taxon>Bacillati</taxon>
        <taxon>Bacillota</taxon>
        <taxon>Clostridia</taxon>
        <taxon>Eubacteriales</taxon>
        <taxon>Clostridiales Family XVII. Incertae Sedis</taxon>
        <taxon>Sulfobacillus</taxon>
    </lineage>
</organism>
<sequence>MNCRFRIRYSIWDLIEDINVRNHIDRRGQVFFDREKDAPPFLKSVITGEA</sequence>
<dbReference type="EMBL" id="CP003179">
    <property type="protein sequence ID" value="AEW04845.1"/>
    <property type="molecule type" value="Genomic_DNA"/>
</dbReference>
<dbReference type="KEGG" id="sap:Sulac_1348"/>
<name>G8TWE7_SULAD</name>
<accession>G8TWE7</accession>
<gene>
    <name evidence="1" type="ordered locus">Sulac_1348</name>
</gene>
<reference evidence="2" key="1">
    <citation type="submission" date="2011-12" db="EMBL/GenBank/DDBJ databases">
        <title>The complete genome of chromosome of Sulfobacillus acidophilus DSM 10332.</title>
        <authorList>
            <person name="Lucas S."/>
            <person name="Han J."/>
            <person name="Lapidus A."/>
            <person name="Bruce D."/>
            <person name="Goodwin L."/>
            <person name="Pitluck S."/>
            <person name="Peters L."/>
            <person name="Kyrpides N."/>
            <person name="Mavromatis K."/>
            <person name="Ivanova N."/>
            <person name="Mikhailova N."/>
            <person name="Chertkov O."/>
            <person name="Saunders E."/>
            <person name="Detter J.C."/>
            <person name="Tapia R."/>
            <person name="Han C."/>
            <person name="Land M."/>
            <person name="Hauser L."/>
            <person name="Markowitz V."/>
            <person name="Cheng J.-F."/>
            <person name="Hugenholtz P."/>
            <person name="Woyke T."/>
            <person name="Wu D."/>
            <person name="Pukall R."/>
            <person name="Gehrich-Schroeter G."/>
            <person name="Schneider S."/>
            <person name="Klenk H.-P."/>
            <person name="Eisen J.A."/>
        </authorList>
    </citation>
    <scope>NUCLEOTIDE SEQUENCE [LARGE SCALE GENOMIC DNA]</scope>
    <source>
        <strain evidence="2">ATCC 700253 / DSM 10332 / NAL</strain>
    </source>
</reference>
<dbReference type="AlphaFoldDB" id="G8TWE7"/>